<gene>
    <name evidence="4" type="ORF">GT409_10065</name>
</gene>
<evidence type="ECO:0000313" key="4">
    <source>
        <dbReference type="EMBL" id="QHI69778.1"/>
    </source>
</evidence>
<protein>
    <recommendedName>
        <fullName evidence="3">Inosine/uridine-preferring nucleoside hydrolase domain-containing protein</fullName>
    </recommendedName>
</protein>
<proteinExistence type="predicted"/>
<dbReference type="Proteomes" id="UP000464954">
    <property type="component" value="Chromosome"/>
</dbReference>
<dbReference type="InterPro" id="IPR023186">
    <property type="entry name" value="IUNH"/>
</dbReference>
<reference evidence="4 5" key="1">
    <citation type="submission" date="2020-01" db="EMBL/GenBank/DDBJ databases">
        <title>Ponticoccus aerotolerans gen. nov., sp. nov., an anaerobic bacterium and proposal of Ponticoccusceae fam. nov., Ponticoccusles ord. nov. and Ponticoccuse classis nov. in the phylum Kiritimatiellaeota.</title>
        <authorList>
            <person name="Zhou L.Y."/>
            <person name="Du Z.J."/>
        </authorList>
    </citation>
    <scope>NUCLEOTIDE SEQUENCE [LARGE SCALE GENOMIC DNA]</scope>
    <source>
        <strain evidence="4 5">S-5007</strain>
    </source>
</reference>
<keyword evidence="5" id="KW-1185">Reference proteome</keyword>
<evidence type="ECO:0000256" key="2">
    <source>
        <dbReference type="ARBA" id="ARBA00023295"/>
    </source>
</evidence>
<evidence type="ECO:0000259" key="3">
    <source>
        <dbReference type="Pfam" id="PF01156"/>
    </source>
</evidence>
<dbReference type="KEGG" id="taer:GT409_10065"/>
<dbReference type="InterPro" id="IPR036452">
    <property type="entry name" value="Ribo_hydro-like"/>
</dbReference>
<sequence length="319" mass="35591">MGTRVVVNDSMNVFLDFDIGGDVDDMMCLAFLLACDEFDLKGISTVLWNVWERAEEALTFLQAAGHCHVPVACGCSSTMAPNFRHPDRIGYDQWARGFKLCEQAQIAGFEDSADRPLPIHGVDFLIDRCMREHEQVIPVLTAVLTDMAMALVKEPRLCDVVPQLAIMAGEFESDHIEQNIRCDVTAADIVFRSNLKATVIPFKVGVDCRLCEEEVRAIGESEKPSLKLLYRAIRGWQEYCREDSALAGPCLFDPCVPIALLRPEFFQWKQGRVLVDTGAGDSCGRTRFEEDALGPHRLAVSVDRDLVVGFFMERILGNA</sequence>
<dbReference type="SUPFAM" id="SSF53590">
    <property type="entry name" value="Nucleoside hydrolase"/>
    <property type="match status" value="1"/>
</dbReference>
<evidence type="ECO:0000256" key="1">
    <source>
        <dbReference type="ARBA" id="ARBA00022801"/>
    </source>
</evidence>
<dbReference type="InterPro" id="IPR001910">
    <property type="entry name" value="Inosine/uridine_hydrolase_dom"/>
</dbReference>
<feature type="domain" description="Inosine/uridine-preferring nucleoside hydrolase" evidence="3">
    <location>
        <begin position="13"/>
        <end position="305"/>
    </location>
</feature>
<dbReference type="GO" id="GO:0005829">
    <property type="term" value="C:cytosol"/>
    <property type="evidence" value="ECO:0007669"/>
    <property type="project" value="TreeGrafter"/>
</dbReference>
<keyword evidence="1" id="KW-0378">Hydrolase</keyword>
<dbReference type="PANTHER" id="PTHR12304:SF4">
    <property type="entry name" value="URIDINE NUCLEOSIDASE"/>
    <property type="match status" value="1"/>
</dbReference>
<evidence type="ECO:0000313" key="5">
    <source>
        <dbReference type="Proteomes" id="UP000464954"/>
    </source>
</evidence>
<dbReference type="Gene3D" id="3.90.245.10">
    <property type="entry name" value="Ribonucleoside hydrolase-like"/>
    <property type="match status" value="1"/>
</dbReference>
<dbReference type="GO" id="GO:0006152">
    <property type="term" value="P:purine nucleoside catabolic process"/>
    <property type="evidence" value="ECO:0007669"/>
    <property type="project" value="TreeGrafter"/>
</dbReference>
<dbReference type="AlphaFoldDB" id="A0A6P1MCI3"/>
<dbReference type="GO" id="GO:0008477">
    <property type="term" value="F:purine nucleosidase activity"/>
    <property type="evidence" value="ECO:0007669"/>
    <property type="project" value="TreeGrafter"/>
</dbReference>
<keyword evidence="2" id="KW-0326">Glycosidase</keyword>
<dbReference type="Pfam" id="PF01156">
    <property type="entry name" value="IU_nuc_hydro"/>
    <property type="match status" value="1"/>
</dbReference>
<name>A0A6P1MCI3_9BACT</name>
<dbReference type="EMBL" id="CP047593">
    <property type="protein sequence ID" value="QHI69778.1"/>
    <property type="molecule type" value="Genomic_DNA"/>
</dbReference>
<dbReference type="PANTHER" id="PTHR12304">
    <property type="entry name" value="INOSINE-URIDINE PREFERRING NUCLEOSIDE HYDROLASE"/>
    <property type="match status" value="1"/>
</dbReference>
<accession>A0A6P1MCI3</accession>
<organism evidence="4 5">
    <name type="scientific">Tichowtungia aerotolerans</name>
    <dbReference type="NCBI Taxonomy" id="2697043"/>
    <lineage>
        <taxon>Bacteria</taxon>
        <taxon>Pseudomonadati</taxon>
        <taxon>Kiritimatiellota</taxon>
        <taxon>Tichowtungiia</taxon>
        <taxon>Tichowtungiales</taxon>
        <taxon>Tichowtungiaceae</taxon>
        <taxon>Tichowtungia</taxon>
    </lineage>
</organism>
<dbReference type="RefSeq" id="WP_160628960.1">
    <property type="nucleotide sequence ID" value="NZ_CP047593.1"/>
</dbReference>